<gene>
    <name evidence="3" type="ORF">ACFO3U_04685</name>
</gene>
<feature type="transmembrane region" description="Helical" evidence="1">
    <location>
        <begin position="53"/>
        <end position="71"/>
    </location>
</feature>
<dbReference type="PANTHER" id="PTHR28008:SF1">
    <property type="entry name" value="DOMAIN PROTEIN, PUTATIVE (AFU_ORTHOLOGUE AFUA_3G10980)-RELATED"/>
    <property type="match status" value="1"/>
</dbReference>
<keyword evidence="4" id="KW-1185">Reference proteome</keyword>
<dbReference type="EMBL" id="JBHSGW010000003">
    <property type="protein sequence ID" value="MFC4739282.1"/>
    <property type="molecule type" value="Genomic_DNA"/>
</dbReference>
<organism evidence="3 4">
    <name type="scientific">Flavobacterium ponti</name>
    <dbReference type="NCBI Taxonomy" id="665133"/>
    <lineage>
        <taxon>Bacteria</taxon>
        <taxon>Pseudomonadati</taxon>
        <taxon>Bacteroidota</taxon>
        <taxon>Flavobacteriia</taxon>
        <taxon>Flavobacteriales</taxon>
        <taxon>Flavobacteriaceae</taxon>
        <taxon>Flavobacterium</taxon>
    </lineage>
</organism>
<evidence type="ECO:0000313" key="3">
    <source>
        <dbReference type="EMBL" id="MFC4739282.1"/>
    </source>
</evidence>
<dbReference type="NCBIfam" id="NF037970">
    <property type="entry name" value="vanZ_1"/>
    <property type="match status" value="1"/>
</dbReference>
<name>A0ABV9P5B2_9FLAO</name>
<keyword evidence="1" id="KW-0472">Membrane</keyword>
<dbReference type="Proteomes" id="UP001595885">
    <property type="component" value="Unassembled WGS sequence"/>
</dbReference>
<dbReference type="PANTHER" id="PTHR28008">
    <property type="entry name" value="DOMAIN PROTEIN, PUTATIVE (AFU_ORTHOLOGUE AFUA_3G10980)-RELATED"/>
    <property type="match status" value="1"/>
</dbReference>
<feature type="transmembrane region" description="Helical" evidence="1">
    <location>
        <begin position="83"/>
        <end position="104"/>
    </location>
</feature>
<evidence type="ECO:0000256" key="1">
    <source>
        <dbReference type="SAM" id="Phobius"/>
    </source>
</evidence>
<comment type="caution">
    <text evidence="3">The sequence shown here is derived from an EMBL/GenBank/DDBJ whole genome shotgun (WGS) entry which is preliminary data.</text>
</comment>
<keyword evidence="1" id="KW-0812">Transmembrane</keyword>
<dbReference type="InterPro" id="IPR006976">
    <property type="entry name" value="VanZ-like"/>
</dbReference>
<feature type="domain" description="VanZ-like" evidence="2">
    <location>
        <begin position="23"/>
        <end position="100"/>
    </location>
</feature>
<reference evidence="4" key="1">
    <citation type="journal article" date="2019" name="Int. J. Syst. Evol. Microbiol.">
        <title>The Global Catalogue of Microorganisms (GCM) 10K type strain sequencing project: providing services to taxonomists for standard genome sequencing and annotation.</title>
        <authorList>
            <consortium name="The Broad Institute Genomics Platform"/>
            <consortium name="The Broad Institute Genome Sequencing Center for Infectious Disease"/>
            <person name="Wu L."/>
            <person name="Ma J."/>
        </authorList>
    </citation>
    <scope>NUCLEOTIDE SEQUENCE [LARGE SCALE GENOMIC DNA]</scope>
    <source>
        <strain evidence="4">CCUG 50349</strain>
    </source>
</reference>
<dbReference type="Pfam" id="PF04892">
    <property type="entry name" value="VanZ"/>
    <property type="match status" value="1"/>
</dbReference>
<dbReference type="RefSeq" id="WP_379738580.1">
    <property type="nucleotide sequence ID" value="NZ_JBHSGW010000003.1"/>
</dbReference>
<accession>A0ABV9P5B2</accession>
<protein>
    <submittedName>
        <fullName evidence="3">VanZ family protein</fullName>
    </submittedName>
</protein>
<proteinExistence type="predicted"/>
<sequence length="115" mass="13532">MIWIVFVTILSLISFEKQTITSFENSDKIVHFSFYFIMTSLLLKSIKNKRKYKYLIVIVLPFFYGIIIEVLQDSFTQSRKGDFYDVLANSAGIFFAVMLNKYFIKRISSSKIKKN</sequence>
<keyword evidence="1" id="KW-1133">Transmembrane helix</keyword>
<evidence type="ECO:0000313" key="4">
    <source>
        <dbReference type="Proteomes" id="UP001595885"/>
    </source>
</evidence>
<evidence type="ECO:0000259" key="2">
    <source>
        <dbReference type="Pfam" id="PF04892"/>
    </source>
</evidence>